<feature type="region of interest" description="Disordered" evidence="8">
    <location>
        <begin position="66"/>
        <end position="138"/>
    </location>
</feature>
<protein>
    <recommendedName>
        <fullName evidence="13">GTP-binding protein Era</fullName>
    </recommendedName>
</protein>
<accession>A0ABR2YHV2</accession>
<dbReference type="PANTHER" id="PTHR42698">
    <property type="entry name" value="GTPASE ERA"/>
    <property type="match status" value="1"/>
</dbReference>
<dbReference type="InterPro" id="IPR005662">
    <property type="entry name" value="GTPase_Era-like"/>
</dbReference>
<dbReference type="InterPro" id="IPR030388">
    <property type="entry name" value="G_ERA_dom"/>
</dbReference>
<evidence type="ECO:0000256" key="1">
    <source>
        <dbReference type="ARBA" id="ARBA00007921"/>
    </source>
</evidence>
<dbReference type="Gene3D" id="3.30.300.20">
    <property type="match status" value="1"/>
</dbReference>
<keyword evidence="12" id="KW-1185">Reference proteome</keyword>
<evidence type="ECO:0000259" key="10">
    <source>
        <dbReference type="PROSITE" id="PS51713"/>
    </source>
</evidence>
<dbReference type="Gene3D" id="3.40.50.300">
    <property type="entry name" value="P-loop containing nucleotide triphosphate hydrolases"/>
    <property type="match status" value="1"/>
</dbReference>
<dbReference type="PANTHER" id="PTHR42698:SF1">
    <property type="entry name" value="GTPASE ERA, MITOCHONDRIAL"/>
    <property type="match status" value="1"/>
</dbReference>
<feature type="region of interest" description="Disordered" evidence="8">
    <location>
        <begin position="1"/>
        <end position="49"/>
    </location>
</feature>
<dbReference type="InterPro" id="IPR005225">
    <property type="entry name" value="Small_GTP-bd"/>
</dbReference>
<dbReference type="InterPro" id="IPR009019">
    <property type="entry name" value="KH_sf_prok-type"/>
</dbReference>
<dbReference type="InterPro" id="IPR027417">
    <property type="entry name" value="P-loop_NTPase"/>
</dbReference>
<dbReference type="CDD" id="cd04163">
    <property type="entry name" value="Era"/>
    <property type="match status" value="1"/>
</dbReference>
<keyword evidence="3 5" id="KW-0694">RNA-binding</keyword>
<dbReference type="PROSITE" id="PS51713">
    <property type="entry name" value="G_ERA"/>
    <property type="match status" value="1"/>
</dbReference>
<feature type="region of interest" description="G1" evidence="6">
    <location>
        <begin position="297"/>
        <end position="304"/>
    </location>
</feature>
<reference evidence="11 12" key="1">
    <citation type="journal article" date="2024" name="Nat. Commun.">
        <title>Phylogenomics reveals the evolutionary origins of lichenization in chlorophyte algae.</title>
        <authorList>
            <person name="Puginier C."/>
            <person name="Libourel C."/>
            <person name="Otte J."/>
            <person name="Skaloud P."/>
            <person name="Haon M."/>
            <person name="Grisel S."/>
            <person name="Petersen M."/>
            <person name="Berrin J.G."/>
            <person name="Delaux P.M."/>
            <person name="Dal Grande F."/>
            <person name="Keller J."/>
        </authorList>
    </citation>
    <scope>NUCLEOTIDE SEQUENCE [LARGE SCALE GENOMIC DNA]</scope>
    <source>
        <strain evidence="11 12">SAG 216-7</strain>
    </source>
</reference>
<feature type="region of interest" description="Disordered" evidence="8">
    <location>
        <begin position="162"/>
        <end position="192"/>
    </location>
</feature>
<dbReference type="HAMAP" id="MF_00367">
    <property type="entry name" value="GTPase_Era"/>
    <property type="match status" value="1"/>
</dbReference>
<dbReference type="InterPro" id="IPR004044">
    <property type="entry name" value="KH_dom_type_2"/>
</dbReference>
<dbReference type="Pfam" id="PF01926">
    <property type="entry name" value="MMR_HSR1"/>
    <property type="match status" value="1"/>
</dbReference>
<dbReference type="NCBIfam" id="TIGR00231">
    <property type="entry name" value="small_GTP"/>
    <property type="match status" value="1"/>
</dbReference>
<feature type="region of interest" description="G4" evidence="6">
    <location>
        <begin position="418"/>
        <end position="421"/>
    </location>
</feature>
<evidence type="ECO:0000256" key="3">
    <source>
        <dbReference type="ARBA" id="ARBA00022884"/>
    </source>
</evidence>
<feature type="domain" description="KH type-2" evidence="9">
    <location>
        <begin position="502"/>
        <end position="579"/>
    </location>
</feature>
<dbReference type="Proteomes" id="UP001491310">
    <property type="component" value="Unassembled WGS sequence"/>
</dbReference>
<keyword evidence="2 6" id="KW-0547">Nucleotide-binding</keyword>
<feature type="region of interest" description="G3" evidence="6">
    <location>
        <begin position="344"/>
        <end position="347"/>
    </location>
</feature>
<dbReference type="Pfam" id="PF07650">
    <property type="entry name" value="KH_2"/>
    <property type="match status" value="1"/>
</dbReference>
<sequence>MRTAPILRLLTQDRAAAQSTSASSHSQNGGGSEQTRTAGEGVSRSTDVSRLLDGLRERLSAFEQAQADAVEHYHNADPSGNGRQSAADEAGPSAPRSEQQLWAQRAPLLVHSAAAGLEEDEPADENVGEEQEIYDPSQFDASELGDSAEARRLLSILCAPVRGPAPAPMDDTDEAEPASERQPPSWGSFAAKPHQGLDVVRGAGQDCVASTYVHDRAAGPWGTSSQDAHIPEAAADIEWRGQLTDRRRYSGSQDSAADMEPEDEILQGEELESEDEEERPEAVPVSEQRLLQAGIVGVPNSGKSTLTNALVGHKVSAVSSKTNTTDSTRLGAFTDGPSQVALYDTPGVVSTRFFRGNQHAKRVRSAWGTASDCEMLLFIVDAHRQITEPDERVVQLVEELAAGPLPSWDPPPALLLLNKIDRLTKEQRPMLGQLQEHLHSIYPFQETFCISAKHGVGMTRLRQYLLSRSTPGKWALQAGESTDMTPNDIAREVLKEKIFKRLYKELPYEVQIEDVSYQTLLDGSIRIEKNLMVRSDQVRRIVVGKQGAAVGEIGVSARKELEAMLQKRVHLMLNVKVIKKNHA</sequence>
<organism evidence="11 12">
    <name type="scientific">Coccomyxa subellipsoidea</name>
    <dbReference type="NCBI Taxonomy" id="248742"/>
    <lineage>
        <taxon>Eukaryota</taxon>
        <taxon>Viridiplantae</taxon>
        <taxon>Chlorophyta</taxon>
        <taxon>core chlorophytes</taxon>
        <taxon>Trebouxiophyceae</taxon>
        <taxon>Trebouxiophyceae incertae sedis</taxon>
        <taxon>Coccomyxaceae</taxon>
        <taxon>Coccomyxa</taxon>
    </lineage>
</organism>
<dbReference type="CDD" id="cd22534">
    <property type="entry name" value="KH-II_Era"/>
    <property type="match status" value="1"/>
</dbReference>
<dbReference type="InterPro" id="IPR006073">
    <property type="entry name" value="GTP-bd"/>
</dbReference>
<feature type="compositionally biased region" description="Acidic residues" evidence="8">
    <location>
        <begin position="117"/>
        <end position="133"/>
    </location>
</feature>
<dbReference type="NCBIfam" id="TIGR00436">
    <property type="entry name" value="era"/>
    <property type="match status" value="1"/>
</dbReference>
<feature type="region of interest" description="G5" evidence="6">
    <location>
        <begin position="450"/>
        <end position="452"/>
    </location>
</feature>
<evidence type="ECO:0000256" key="7">
    <source>
        <dbReference type="RuleBase" id="RU003761"/>
    </source>
</evidence>
<comment type="similarity">
    <text evidence="1 6 7">Belongs to the TRAFAC class TrmE-Era-EngA-EngB-Septin-like GTPase superfamily. Era GTPase family.</text>
</comment>
<name>A0ABR2YHV2_9CHLO</name>
<dbReference type="SUPFAM" id="SSF52540">
    <property type="entry name" value="P-loop containing nucleoside triphosphate hydrolases"/>
    <property type="match status" value="1"/>
</dbReference>
<evidence type="ECO:0000256" key="8">
    <source>
        <dbReference type="SAM" id="MobiDB-lite"/>
    </source>
</evidence>
<evidence type="ECO:0008006" key="13">
    <source>
        <dbReference type="Google" id="ProtNLM"/>
    </source>
</evidence>
<evidence type="ECO:0000259" key="9">
    <source>
        <dbReference type="PROSITE" id="PS50823"/>
    </source>
</evidence>
<evidence type="ECO:0000256" key="6">
    <source>
        <dbReference type="PROSITE-ProRule" id="PRU01050"/>
    </source>
</evidence>
<proteinExistence type="inferred from homology"/>
<gene>
    <name evidence="11" type="ORF">WJX75_004184</name>
</gene>
<dbReference type="InterPro" id="IPR015946">
    <property type="entry name" value="KH_dom-like_a/b"/>
</dbReference>
<feature type="compositionally biased region" description="Low complexity" evidence="8">
    <location>
        <begin position="15"/>
        <end position="27"/>
    </location>
</feature>
<evidence type="ECO:0000256" key="5">
    <source>
        <dbReference type="PROSITE-ProRule" id="PRU00118"/>
    </source>
</evidence>
<evidence type="ECO:0000313" key="12">
    <source>
        <dbReference type="Proteomes" id="UP001491310"/>
    </source>
</evidence>
<comment type="caution">
    <text evidence="11">The sequence shown here is derived from an EMBL/GenBank/DDBJ whole genome shotgun (WGS) entry which is preliminary data.</text>
</comment>
<keyword evidence="4 6" id="KW-0342">GTP-binding</keyword>
<dbReference type="PROSITE" id="PS50823">
    <property type="entry name" value="KH_TYPE_2"/>
    <property type="match status" value="1"/>
</dbReference>
<feature type="region of interest" description="G2" evidence="6">
    <location>
        <begin position="323"/>
        <end position="327"/>
    </location>
</feature>
<feature type="compositionally biased region" description="Polar residues" evidence="8">
    <location>
        <begin position="33"/>
        <end position="48"/>
    </location>
</feature>
<dbReference type="SUPFAM" id="SSF54814">
    <property type="entry name" value="Prokaryotic type KH domain (KH-domain type II)"/>
    <property type="match status" value="1"/>
</dbReference>
<feature type="domain" description="Era-type G" evidence="10">
    <location>
        <begin position="289"/>
        <end position="471"/>
    </location>
</feature>
<evidence type="ECO:0000313" key="11">
    <source>
        <dbReference type="EMBL" id="KAK9905666.1"/>
    </source>
</evidence>
<dbReference type="EMBL" id="JALJOT010000011">
    <property type="protein sequence ID" value="KAK9905666.1"/>
    <property type="molecule type" value="Genomic_DNA"/>
</dbReference>
<evidence type="ECO:0000256" key="4">
    <source>
        <dbReference type="ARBA" id="ARBA00023134"/>
    </source>
</evidence>
<evidence type="ECO:0000256" key="2">
    <source>
        <dbReference type="ARBA" id="ARBA00022741"/>
    </source>
</evidence>